<dbReference type="GO" id="GO:0052621">
    <property type="term" value="F:diguanylate cyclase activity"/>
    <property type="evidence" value="ECO:0007669"/>
    <property type="project" value="UniProtKB-EC"/>
</dbReference>
<keyword evidence="3" id="KW-0597">Phosphoprotein</keyword>
<organism evidence="6 7">
    <name type="scientific">Maritimibacter harenae</name>
    <dbReference type="NCBI Taxonomy" id="2606218"/>
    <lineage>
        <taxon>Bacteria</taxon>
        <taxon>Pseudomonadati</taxon>
        <taxon>Pseudomonadota</taxon>
        <taxon>Alphaproteobacteria</taxon>
        <taxon>Rhodobacterales</taxon>
        <taxon>Roseobacteraceae</taxon>
        <taxon>Maritimibacter</taxon>
    </lineage>
</organism>
<reference evidence="6 7" key="1">
    <citation type="submission" date="2019-12" db="EMBL/GenBank/DDBJ databases">
        <title>Maritimibacter sp. nov. sp. isolated from sea sand.</title>
        <authorList>
            <person name="Kim J."/>
            <person name="Jeong S.E."/>
            <person name="Jung H.S."/>
            <person name="Jeon C.O."/>
        </authorList>
    </citation>
    <scope>NUCLEOTIDE SEQUENCE [LARGE SCALE GENOMIC DNA]</scope>
    <source>
        <strain evidence="6 7">DP07</strain>
    </source>
</reference>
<accession>A0A845LWP6</accession>
<dbReference type="InterPro" id="IPR001789">
    <property type="entry name" value="Sig_transdc_resp-reg_receiver"/>
</dbReference>
<protein>
    <recommendedName>
        <fullName evidence="1">diguanylate cyclase</fullName>
        <ecNumber evidence="1">2.7.7.65</ecNumber>
    </recommendedName>
</protein>
<dbReference type="PANTHER" id="PTHR45138:SF9">
    <property type="entry name" value="DIGUANYLATE CYCLASE DGCM-RELATED"/>
    <property type="match status" value="1"/>
</dbReference>
<feature type="modified residue" description="4-aspartylphosphate" evidence="3">
    <location>
        <position position="63"/>
    </location>
</feature>
<dbReference type="PANTHER" id="PTHR45138">
    <property type="entry name" value="REGULATORY COMPONENTS OF SENSORY TRANSDUCTION SYSTEM"/>
    <property type="match status" value="1"/>
</dbReference>
<dbReference type="SMART" id="SM00267">
    <property type="entry name" value="GGDEF"/>
    <property type="match status" value="1"/>
</dbReference>
<dbReference type="NCBIfam" id="TIGR00254">
    <property type="entry name" value="GGDEF"/>
    <property type="match status" value="1"/>
</dbReference>
<dbReference type="EMBL" id="WTUX01000005">
    <property type="protein sequence ID" value="MZR11776.1"/>
    <property type="molecule type" value="Genomic_DNA"/>
</dbReference>
<evidence type="ECO:0000256" key="1">
    <source>
        <dbReference type="ARBA" id="ARBA00012528"/>
    </source>
</evidence>
<gene>
    <name evidence="6" type="ORF">GQE99_01950</name>
</gene>
<comment type="caution">
    <text evidence="6">The sequence shown here is derived from an EMBL/GenBank/DDBJ whole genome shotgun (WGS) entry which is preliminary data.</text>
</comment>
<keyword evidence="7" id="KW-1185">Reference proteome</keyword>
<dbReference type="GO" id="GO:0043709">
    <property type="term" value="P:cell adhesion involved in single-species biofilm formation"/>
    <property type="evidence" value="ECO:0007669"/>
    <property type="project" value="TreeGrafter"/>
</dbReference>
<feature type="domain" description="Response regulatory" evidence="4">
    <location>
        <begin position="14"/>
        <end position="129"/>
    </location>
</feature>
<dbReference type="Gene3D" id="3.30.70.270">
    <property type="match status" value="1"/>
</dbReference>
<dbReference type="Pfam" id="PF00990">
    <property type="entry name" value="GGDEF"/>
    <property type="match status" value="1"/>
</dbReference>
<dbReference type="Gene3D" id="3.40.50.2300">
    <property type="match status" value="1"/>
</dbReference>
<dbReference type="InterPro" id="IPR050469">
    <property type="entry name" value="Diguanylate_Cyclase"/>
</dbReference>
<dbReference type="Proteomes" id="UP000467322">
    <property type="component" value="Unassembled WGS sequence"/>
</dbReference>
<dbReference type="SUPFAM" id="SSF55073">
    <property type="entry name" value="Nucleotide cyclase"/>
    <property type="match status" value="1"/>
</dbReference>
<dbReference type="Pfam" id="PF00072">
    <property type="entry name" value="Response_reg"/>
    <property type="match status" value="1"/>
</dbReference>
<comment type="catalytic activity">
    <reaction evidence="2">
        <text>2 GTP = 3',3'-c-di-GMP + 2 diphosphate</text>
        <dbReference type="Rhea" id="RHEA:24898"/>
        <dbReference type="ChEBI" id="CHEBI:33019"/>
        <dbReference type="ChEBI" id="CHEBI:37565"/>
        <dbReference type="ChEBI" id="CHEBI:58805"/>
        <dbReference type="EC" id="2.7.7.65"/>
    </reaction>
</comment>
<dbReference type="GO" id="GO:1902201">
    <property type="term" value="P:negative regulation of bacterial-type flagellum-dependent cell motility"/>
    <property type="evidence" value="ECO:0007669"/>
    <property type="project" value="TreeGrafter"/>
</dbReference>
<evidence type="ECO:0000259" key="4">
    <source>
        <dbReference type="PROSITE" id="PS50110"/>
    </source>
</evidence>
<dbReference type="PROSITE" id="PS50887">
    <property type="entry name" value="GGDEF"/>
    <property type="match status" value="1"/>
</dbReference>
<feature type="domain" description="GGDEF" evidence="5">
    <location>
        <begin position="325"/>
        <end position="460"/>
    </location>
</feature>
<evidence type="ECO:0000259" key="5">
    <source>
        <dbReference type="PROSITE" id="PS50887"/>
    </source>
</evidence>
<evidence type="ECO:0000256" key="3">
    <source>
        <dbReference type="PROSITE-ProRule" id="PRU00169"/>
    </source>
</evidence>
<dbReference type="GO" id="GO:0000160">
    <property type="term" value="P:phosphorelay signal transduction system"/>
    <property type="evidence" value="ECO:0007669"/>
    <property type="project" value="InterPro"/>
</dbReference>
<dbReference type="FunFam" id="3.30.70.270:FF:000001">
    <property type="entry name" value="Diguanylate cyclase domain protein"/>
    <property type="match status" value="1"/>
</dbReference>
<dbReference type="PROSITE" id="PS50110">
    <property type="entry name" value="RESPONSE_REGULATORY"/>
    <property type="match status" value="1"/>
</dbReference>
<dbReference type="SUPFAM" id="SSF52172">
    <property type="entry name" value="CheY-like"/>
    <property type="match status" value="2"/>
</dbReference>
<dbReference type="InterPro" id="IPR029787">
    <property type="entry name" value="Nucleotide_cyclase"/>
</dbReference>
<sequence>MYAMKFERNTMGRRILIADDLVTDRIAIKARLAAGHYRVAQARDRNELLHLARVEQPDAILMDIDFPGGGIEACRALGTSPVTGDIPVVLYGVADDGATRIAAFEAGAEECLCAMPDERRLLAVLRSLLRARSERAELARRQALIVTDGLAEAGVAFEPPTQVTLVPPDPAHGPEWRRALEAAVPARVMLAAPANVLDPGRVTDAFVIAHVPGRTDSALGLVAELRARPATRHAIIIVTTPYLKDTSADQAPDLGADAVMRGAFRGDELAARLRRLIARKRETDRLRALVEDQLGEALRDPLTGLFNRRYAECYLSRVLREPGRGACALLMLDLDHFKAVNDRYGHLAGDDVLRETACRLRGALRDTDLVARIGGEEFLVVLTDTGPDMARRMANRLRRAVSAGPMPACAGTLAVPVTVSIGVALCDGGSNGPRAMVERADRALYASKAAGRNRVTFTAERSAA</sequence>
<dbReference type="EC" id="2.7.7.65" evidence="1"/>
<dbReference type="SMART" id="SM00448">
    <property type="entry name" value="REC"/>
    <property type="match status" value="1"/>
</dbReference>
<dbReference type="InterPro" id="IPR011006">
    <property type="entry name" value="CheY-like_superfamily"/>
</dbReference>
<name>A0A845LWP6_9RHOB</name>
<dbReference type="GO" id="GO:0005886">
    <property type="term" value="C:plasma membrane"/>
    <property type="evidence" value="ECO:0007669"/>
    <property type="project" value="TreeGrafter"/>
</dbReference>
<dbReference type="CDD" id="cd01949">
    <property type="entry name" value="GGDEF"/>
    <property type="match status" value="1"/>
</dbReference>
<dbReference type="InterPro" id="IPR000160">
    <property type="entry name" value="GGDEF_dom"/>
</dbReference>
<proteinExistence type="predicted"/>
<evidence type="ECO:0000313" key="6">
    <source>
        <dbReference type="EMBL" id="MZR11776.1"/>
    </source>
</evidence>
<dbReference type="AlphaFoldDB" id="A0A845LWP6"/>
<evidence type="ECO:0000313" key="7">
    <source>
        <dbReference type="Proteomes" id="UP000467322"/>
    </source>
</evidence>
<dbReference type="InterPro" id="IPR043128">
    <property type="entry name" value="Rev_trsase/Diguanyl_cyclase"/>
</dbReference>
<evidence type="ECO:0000256" key="2">
    <source>
        <dbReference type="ARBA" id="ARBA00034247"/>
    </source>
</evidence>